<reference evidence="3" key="1">
    <citation type="journal article" date="2014" name="FEMS Microbiol. Lett.">
        <title>Draft Genomic DNA Sequence of the Facultatively Methylotrophic Bacterium Acidomonas methanolica type strain MB58.</title>
        <authorList>
            <person name="Higashiura N."/>
            <person name="Hadano H."/>
            <person name="Hirakawa H."/>
            <person name="Matsutani M."/>
            <person name="Takabe S."/>
            <person name="Matsushita K."/>
            <person name="Azuma Y."/>
        </authorList>
    </citation>
    <scope>NUCLEOTIDE SEQUENCE [LARGE SCALE GENOMIC DNA]</scope>
    <source>
        <strain evidence="3">MB58</strain>
    </source>
</reference>
<dbReference type="AlphaFoldDB" id="A0A023D2F9"/>
<evidence type="ECO:0000256" key="1">
    <source>
        <dbReference type="SAM" id="Phobius"/>
    </source>
</evidence>
<keyword evidence="1" id="KW-1133">Transmembrane helix</keyword>
<dbReference type="EMBL" id="BAND01000011">
    <property type="protein sequence ID" value="GAJ27955.1"/>
    <property type="molecule type" value="Genomic_DNA"/>
</dbReference>
<organism evidence="2 3">
    <name type="scientific">Acidomonas methanolica NBRC 104435</name>
    <dbReference type="NCBI Taxonomy" id="1231351"/>
    <lineage>
        <taxon>Bacteria</taxon>
        <taxon>Pseudomonadati</taxon>
        <taxon>Pseudomonadota</taxon>
        <taxon>Alphaproteobacteria</taxon>
        <taxon>Acetobacterales</taxon>
        <taxon>Acetobacteraceae</taxon>
        <taxon>Acidomonas</taxon>
    </lineage>
</organism>
<keyword evidence="1" id="KW-0812">Transmembrane</keyword>
<gene>
    <name evidence="2" type="ORF">Amme_011_055</name>
</gene>
<comment type="caution">
    <text evidence="2">The sequence shown here is derived from an EMBL/GenBank/DDBJ whole genome shotgun (WGS) entry which is preliminary data.</text>
</comment>
<protein>
    <submittedName>
        <fullName evidence="2">Uncharacterized protein</fullName>
    </submittedName>
</protein>
<evidence type="ECO:0000313" key="3">
    <source>
        <dbReference type="Proteomes" id="UP000019760"/>
    </source>
</evidence>
<accession>A0A023D2F9</accession>
<keyword evidence="1" id="KW-0472">Membrane</keyword>
<evidence type="ECO:0000313" key="2">
    <source>
        <dbReference type="EMBL" id="GAJ27955.1"/>
    </source>
</evidence>
<sequence length="75" mass="7940">MSLLFTSIARLAWVVFAALCGPGILIGSAVACPSAERARGARRWGLLAACLAYYLVVGGTVYGLSRAVTRRRLQA</sequence>
<name>A0A023D2F9_ACIMT</name>
<proteinExistence type="predicted"/>
<keyword evidence="3" id="KW-1185">Reference proteome</keyword>
<reference evidence="2 3" key="2">
    <citation type="journal article" date="2014" name="FEMS Microbiol. Lett.">
        <title>Draft genomic DNA sequence of the facultatively methylotrophic bacterium Acidomonas methanolica type strain MB58.</title>
        <authorList>
            <person name="Higashiura N."/>
            <person name="Hadano H."/>
            <person name="Hirakawa H."/>
            <person name="Matsutani M."/>
            <person name="Takabe S."/>
            <person name="Matsushita K."/>
            <person name="Azuma Y."/>
        </authorList>
    </citation>
    <scope>NUCLEOTIDE SEQUENCE [LARGE SCALE GENOMIC DNA]</scope>
    <source>
        <strain evidence="2 3">MB58</strain>
    </source>
</reference>
<dbReference type="Proteomes" id="UP000019760">
    <property type="component" value="Unassembled WGS sequence"/>
</dbReference>
<feature type="transmembrane region" description="Helical" evidence="1">
    <location>
        <begin position="44"/>
        <end position="64"/>
    </location>
</feature>
<feature type="transmembrane region" description="Helical" evidence="1">
    <location>
        <begin position="12"/>
        <end position="32"/>
    </location>
</feature>
<dbReference type="RefSeq" id="WP_042055972.1">
    <property type="nucleotide sequence ID" value="NZ_BAND01000011.1"/>
</dbReference>